<protein>
    <recommendedName>
        <fullName evidence="2">DUF6532 domain-containing protein</fullName>
    </recommendedName>
</protein>
<dbReference type="InterPro" id="IPR045341">
    <property type="entry name" value="DUF6532"/>
</dbReference>
<name>A0A067MS95_BOTB1</name>
<feature type="region of interest" description="Disordered" evidence="1">
    <location>
        <begin position="64"/>
        <end position="215"/>
    </location>
</feature>
<accession>A0A067MS95</accession>
<evidence type="ECO:0000313" key="3">
    <source>
        <dbReference type="EMBL" id="KDQ14722.1"/>
    </source>
</evidence>
<organism evidence="3 4">
    <name type="scientific">Botryobasidium botryosum (strain FD-172 SS1)</name>
    <dbReference type="NCBI Taxonomy" id="930990"/>
    <lineage>
        <taxon>Eukaryota</taxon>
        <taxon>Fungi</taxon>
        <taxon>Dikarya</taxon>
        <taxon>Basidiomycota</taxon>
        <taxon>Agaricomycotina</taxon>
        <taxon>Agaricomycetes</taxon>
        <taxon>Cantharellales</taxon>
        <taxon>Botryobasidiaceae</taxon>
        <taxon>Botryobasidium</taxon>
    </lineage>
</organism>
<evidence type="ECO:0000256" key="1">
    <source>
        <dbReference type="SAM" id="MobiDB-lite"/>
    </source>
</evidence>
<evidence type="ECO:0000259" key="2">
    <source>
        <dbReference type="Pfam" id="PF20149"/>
    </source>
</evidence>
<dbReference type="InParanoid" id="A0A067MS95"/>
<feature type="compositionally biased region" description="Polar residues" evidence="1">
    <location>
        <begin position="142"/>
        <end position="160"/>
    </location>
</feature>
<reference evidence="4" key="1">
    <citation type="journal article" date="2014" name="Proc. Natl. Acad. Sci. U.S.A.">
        <title>Extensive sampling of basidiomycete genomes demonstrates inadequacy of the white-rot/brown-rot paradigm for wood decay fungi.</title>
        <authorList>
            <person name="Riley R."/>
            <person name="Salamov A.A."/>
            <person name="Brown D.W."/>
            <person name="Nagy L.G."/>
            <person name="Floudas D."/>
            <person name="Held B.W."/>
            <person name="Levasseur A."/>
            <person name="Lombard V."/>
            <person name="Morin E."/>
            <person name="Otillar R."/>
            <person name="Lindquist E.A."/>
            <person name="Sun H."/>
            <person name="LaButti K.M."/>
            <person name="Schmutz J."/>
            <person name="Jabbour D."/>
            <person name="Luo H."/>
            <person name="Baker S.E."/>
            <person name="Pisabarro A.G."/>
            <person name="Walton J.D."/>
            <person name="Blanchette R.A."/>
            <person name="Henrissat B."/>
            <person name="Martin F."/>
            <person name="Cullen D."/>
            <person name="Hibbett D.S."/>
            <person name="Grigoriev I.V."/>
        </authorList>
    </citation>
    <scope>NUCLEOTIDE SEQUENCE [LARGE SCALE GENOMIC DNA]</scope>
    <source>
        <strain evidence="4">FD-172 SS1</strain>
    </source>
</reference>
<dbReference type="AlphaFoldDB" id="A0A067MS95"/>
<proteinExistence type="predicted"/>
<dbReference type="OrthoDB" id="3257342at2759"/>
<feature type="compositionally biased region" description="Basic and acidic residues" evidence="1">
    <location>
        <begin position="161"/>
        <end position="183"/>
    </location>
</feature>
<gene>
    <name evidence="3" type="ORF">BOTBODRAFT_628578</name>
</gene>
<evidence type="ECO:0000313" key="4">
    <source>
        <dbReference type="Proteomes" id="UP000027195"/>
    </source>
</evidence>
<feature type="region of interest" description="Disordered" evidence="1">
    <location>
        <begin position="26"/>
        <end position="50"/>
    </location>
</feature>
<feature type="compositionally biased region" description="Basic and acidic residues" evidence="1">
    <location>
        <begin position="40"/>
        <end position="50"/>
    </location>
</feature>
<dbReference type="STRING" id="930990.A0A067MS95"/>
<feature type="domain" description="DUF6532" evidence="2">
    <location>
        <begin position="226"/>
        <end position="402"/>
    </location>
</feature>
<keyword evidence="4" id="KW-1185">Reference proteome</keyword>
<dbReference type="EMBL" id="KL198036">
    <property type="protein sequence ID" value="KDQ14722.1"/>
    <property type="molecule type" value="Genomic_DNA"/>
</dbReference>
<dbReference type="Pfam" id="PF20149">
    <property type="entry name" value="DUF6532"/>
    <property type="match status" value="1"/>
</dbReference>
<sequence>MTAERQRRGSWKMRENENIALEAAALSRQKEAQKKKRQHPRDPEDVVAEKRLQEYNNNFIVSTETESAVPKKYRRKEIFKTVRPQSKKLSPRPQMPQPRRSSAGLGPLKHASRADQDVHPVASRQSAQVPSDSLVRGDSEPTIPQSQNSRQTVDTTTKEINQAERRSDDNEGHGREDSGKGEGEGEEESESDDRRTRAPRGTANTNSSRPKIADYPSSTQAVLNLACGLFRSRLATEAPFASPNQEKRLSEETFASACETLSKDYEATEDQLIVIRKGACQMRGKLKELAETAVPLFHKFTRGALHAHKNRLQYRMLTTKDAYTHEDPENLVGIWFTPLLFTLVHGMWFKKEDDDGIKFSRYFRPEIRCVLDEWKEGTYRRHDYKTNIYRHIYKTHLSGLHDLRSTPDGAKVFQSLGAELWESSSSQFSDSPGSKALAFDPAANARAMEHFLARTERKRIEREENIASEVAY</sequence>
<dbReference type="HOGENOM" id="CLU_578676_0_0_1"/>
<dbReference type="Proteomes" id="UP000027195">
    <property type="component" value="Unassembled WGS sequence"/>
</dbReference>